<evidence type="ECO:0000313" key="4">
    <source>
        <dbReference type="Proteomes" id="UP000292003"/>
    </source>
</evidence>
<accession>A0A4Q7J9H4</accession>
<dbReference type="GO" id="GO:1904680">
    <property type="term" value="F:peptide transmembrane transporter activity"/>
    <property type="evidence" value="ECO:0007669"/>
    <property type="project" value="TreeGrafter"/>
</dbReference>
<dbReference type="GO" id="GO:0015833">
    <property type="term" value="P:peptide transport"/>
    <property type="evidence" value="ECO:0007669"/>
    <property type="project" value="TreeGrafter"/>
</dbReference>
<reference evidence="3 4" key="1">
    <citation type="submission" date="2019-02" db="EMBL/GenBank/DDBJ databases">
        <title>Draft genome sequence of Amycolatopsis sp. 8-3EHSu isolated from roots of Suaeda maritima.</title>
        <authorList>
            <person name="Duangmal K."/>
            <person name="Chantavorakit T."/>
        </authorList>
    </citation>
    <scope>NUCLEOTIDE SEQUENCE [LARGE SCALE GENOMIC DNA]</scope>
    <source>
        <strain evidence="3 4">8-3EHSu</strain>
    </source>
</reference>
<proteinExistence type="predicted"/>
<feature type="domain" description="Solute-binding protein family 5" evidence="2">
    <location>
        <begin position="106"/>
        <end position="423"/>
    </location>
</feature>
<keyword evidence="4" id="KW-1185">Reference proteome</keyword>
<dbReference type="Gene3D" id="3.40.190.10">
    <property type="entry name" value="Periplasmic binding protein-like II"/>
    <property type="match status" value="1"/>
</dbReference>
<dbReference type="Gene3D" id="3.10.105.10">
    <property type="entry name" value="Dipeptide-binding Protein, Domain 3"/>
    <property type="match status" value="1"/>
</dbReference>
<dbReference type="Gene3D" id="3.90.76.10">
    <property type="entry name" value="Dipeptide-binding Protein, Domain 1"/>
    <property type="match status" value="1"/>
</dbReference>
<protein>
    <submittedName>
        <fullName evidence="3">ABC transporter family substrate-binding protein</fullName>
    </submittedName>
</protein>
<feature type="region of interest" description="Disordered" evidence="1">
    <location>
        <begin position="338"/>
        <end position="358"/>
    </location>
</feature>
<name>A0A4Q7J9H4_9PSEU</name>
<dbReference type="SUPFAM" id="SSF53850">
    <property type="entry name" value="Periplasmic binding protein-like II"/>
    <property type="match status" value="1"/>
</dbReference>
<feature type="region of interest" description="Disordered" evidence="1">
    <location>
        <begin position="13"/>
        <end position="32"/>
    </location>
</feature>
<dbReference type="InterPro" id="IPR000914">
    <property type="entry name" value="SBP_5_dom"/>
</dbReference>
<feature type="compositionally biased region" description="Low complexity" evidence="1">
    <location>
        <begin position="19"/>
        <end position="30"/>
    </location>
</feature>
<dbReference type="AlphaFoldDB" id="A0A4Q7J9H4"/>
<dbReference type="Pfam" id="PF00496">
    <property type="entry name" value="SBP_bac_5"/>
    <property type="match status" value="1"/>
</dbReference>
<dbReference type="EMBL" id="SFCC01000006">
    <property type="protein sequence ID" value="RZQ63658.1"/>
    <property type="molecule type" value="Genomic_DNA"/>
</dbReference>
<dbReference type="PANTHER" id="PTHR30290:SF65">
    <property type="entry name" value="MONOACYL PHOSPHATIDYLINOSITOL TETRAMANNOSIDE-BINDING PROTEIN LPQW-RELATED"/>
    <property type="match status" value="1"/>
</dbReference>
<dbReference type="Proteomes" id="UP000292003">
    <property type="component" value="Unassembled WGS sequence"/>
</dbReference>
<evidence type="ECO:0000256" key="1">
    <source>
        <dbReference type="SAM" id="MobiDB-lite"/>
    </source>
</evidence>
<evidence type="ECO:0000313" key="3">
    <source>
        <dbReference type="EMBL" id="RZQ63658.1"/>
    </source>
</evidence>
<organism evidence="3 4">
    <name type="scientific">Amycolatopsis suaedae</name>
    <dbReference type="NCBI Taxonomy" id="2510978"/>
    <lineage>
        <taxon>Bacteria</taxon>
        <taxon>Bacillati</taxon>
        <taxon>Actinomycetota</taxon>
        <taxon>Actinomycetes</taxon>
        <taxon>Pseudonocardiales</taxon>
        <taxon>Pseudonocardiaceae</taxon>
        <taxon>Amycolatopsis</taxon>
    </lineage>
</organism>
<dbReference type="OrthoDB" id="9803988at2"/>
<gene>
    <name evidence="3" type="ORF">EWH70_14330</name>
</gene>
<dbReference type="PANTHER" id="PTHR30290">
    <property type="entry name" value="PERIPLASMIC BINDING COMPONENT OF ABC TRANSPORTER"/>
    <property type="match status" value="1"/>
</dbReference>
<comment type="caution">
    <text evidence="3">The sequence shown here is derived from an EMBL/GenBank/DDBJ whole genome shotgun (WGS) entry which is preliminary data.</text>
</comment>
<dbReference type="CDD" id="cd08501">
    <property type="entry name" value="PBP2_Lpqw"/>
    <property type="match status" value="1"/>
</dbReference>
<evidence type="ECO:0000259" key="2">
    <source>
        <dbReference type="Pfam" id="PF00496"/>
    </source>
</evidence>
<dbReference type="InterPro" id="IPR039424">
    <property type="entry name" value="SBP_5"/>
</dbReference>
<sequence length="572" mass="59488">MLLAALAGCSNTPPPPVVTSPVAQSSPTPTDTASQIVIGVDDIVGGYNPHALADSSVVTSALAQLLLPSVFRPGPDGVPKLDTNLMRSAEVISGGPGSPTDGPFVVAYDIRPDASWSDGAPIAAEDFVYLANAMREQPGVVEPAGYRLITGVQSREGGKRVEVTFAKPYPAWQTLFDNLLPQHLLKDAPGGWRAALEGGFPAYGGPFAIKNLDRDRGEIILERNERYWEKPAAVDRLVFRRGDQPATAGALGSGTVQLALVRTDSTGLKRLGELGQQVELHTVARPRVASVLLRPAAGQPLADERVRAGVAALLDRGRLIEEGVSGGASATLRADAQVTPPAAPGYRPTAPPAGPPVTQDLRRAEELLTSAGYVREAGLWRRDGRPLSLVVASPGEQEPYASIAKELSSQLVAAGVEVRTTNPAPRELFTNLLALPAGPGAPPVDGAVGVDIAVVPQTASGNAASVLASNFGCRTETEPPAGQENAAEPPANPASFCDKALQPSIEATLTGAAPPAESLANLEPELWRRMVNIPLFQLADTLAVGKGVSGVVPGPPMVGPFGNAVNWTRGSR</sequence>